<dbReference type="Proteomes" id="UP000182412">
    <property type="component" value="Unassembled WGS sequence"/>
</dbReference>
<sequence length="70" mass="7693">MKATLVMNFRMSNGKNTTVSITSPKDELTKAEVAAAAAEMVEKDALIVNENHLEALDKAFIRTVEETLLQ</sequence>
<protein>
    <recommendedName>
        <fullName evidence="3">DUF2922 domain-containing protein</fullName>
    </recommendedName>
</protein>
<proteinExistence type="predicted"/>
<dbReference type="EMBL" id="FNJQ01000008">
    <property type="protein sequence ID" value="SDP18340.1"/>
    <property type="molecule type" value="Genomic_DNA"/>
</dbReference>
<dbReference type="InterPro" id="IPR021321">
    <property type="entry name" value="DUF2922"/>
</dbReference>
<name>A0A1H0QMA8_SELRU</name>
<evidence type="ECO:0008006" key="3">
    <source>
        <dbReference type="Google" id="ProtNLM"/>
    </source>
</evidence>
<evidence type="ECO:0000313" key="1">
    <source>
        <dbReference type="EMBL" id="SDP18340.1"/>
    </source>
</evidence>
<gene>
    <name evidence="1" type="ORF">SAMN05216366_10874</name>
</gene>
<reference evidence="1 2" key="1">
    <citation type="submission" date="2016-10" db="EMBL/GenBank/DDBJ databases">
        <authorList>
            <person name="de Groot N.N."/>
        </authorList>
    </citation>
    <scope>NUCLEOTIDE SEQUENCE [LARGE SCALE GENOMIC DNA]</scope>
    <source>
        <strain evidence="1 2">S137</strain>
    </source>
</reference>
<dbReference type="AlphaFoldDB" id="A0A1H0QMA8"/>
<evidence type="ECO:0000313" key="2">
    <source>
        <dbReference type="Proteomes" id="UP000182412"/>
    </source>
</evidence>
<organism evidence="1 2">
    <name type="scientific">Selenomonas ruminantium</name>
    <dbReference type="NCBI Taxonomy" id="971"/>
    <lineage>
        <taxon>Bacteria</taxon>
        <taxon>Bacillati</taxon>
        <taxon>Bacillota</taxon>
        <taxon>Negativicutes</taxon>
        <taxon>Selenomonadales</taxon>
        <taxon>Selenomonadaceae</taxon>
        <taxon>Selenomonas</taxon>
    </lineage>
</organism>
<accession>A0A1H0QMA8</accession>
<dbReference type="RefSeq" id="WP_074571888.1">
    <property type="nucleotide sequence ID" value="NZ_FNJQ01000008.1"/>
</dbReference>
<dbReference type="Pfam" id="PF11148">
    <property type="entry name" value="DUF2922"/>
    <property type="match status" value="1"/>
</dbReference>